<dbReference type="InterPro" id="IPR012334">
    <property type="entry name" value="Pectin_lyas_fold"/>
</dbReference>
<name>A0A1Q2MG61_9BACT</name>
<dbReference type="SMART" id="SM00710">
    <property type="entry name" value="PbH1"/>
    <property type="match status" value="5"/>
</dbReference>
<keyword evidence="1" id="KW-0732">Signal</keyword>
<dbReference type="SUPFAM" id="SSF51126">
    <property type="entry name" value="Pectin lyase-like"/>
    <property type="match status" value="1"/>
</dbReference>
<feature type="chain" id="PRO_5012388265" description="Periplasmic copper-binding protein NosD beta helix domain-containing protein" evidence="1">
    <location>
        <begin position="22"/>
        <end position="868"/>
    </location>
</feature>
<evidence type="ECO:0000313" key="3">
    <source>
        <dbReference type="Proteomes" id="UP000188181"/>
    </source>
</evidence>
<feature type="signal peptide" evidence="1">
    <location>
        <begin position="1"/>
        <end position="21"/>
    </location>
</feature>
<proteinExistence type="predicted"/>
<dbReference type="NCBIfam" id="TIGR03804">
    <property type="entry name" value="para_beta_helix"/>
    <property type="match status" value="1"/>
</dbReference>
<dbReference type="OrthoDB" id="2512504at2"/>
<dbReference type="STRING" id="1851148.SMSP2_02062"/>
<dbReference type="GO" id="GO:0000272">
    <property type="term" value="P:polysaccharide catabolic process"/>
    <property type="evidence" value="ECO:0007669"/>
    <property type="project" value="InterPro"/>
</dbReference>
<dbReference type="InterPro" id="IPR011050">
    <property type="entry name" value="Pectin_lyase_fold/virulence"/>
</dbReference>
<reference evidence="3" key="1">
    <citation type="submission" date="2017-02" db="EMBL/GenBank/DDBJ databases">
        <title>Comparative genomics and description of representatives of a novel lineage of planctomycetes thriving in anoxic sediments.</title>
        <authorList>
            <person name="Spring S."/>
            <person name="Bunk B."/>
            <person name="Sproer C."/>
        </authorList>
    </citation>
    <scope>NUCLEOTIDE SEQUENCE [LARGE SCALE GENOMIC DNA]</scope>
    <source>
        <strain evidence="3">SM-Chi-D1</strain>
    </source>
</reference>
<evidence type="ECO:0008006" key="4">
    <source>
        <dbReference type="Google" id="ProtNLM"/>
    </source>
</evidence>
<dbReference type="Gene3D" id="1.10.1330.10">
    <property type="entry name" value="Dockerin domain"/>
    <property type="match status" value="1"/>
</dbReference>
<gene>
    <name evidence="2" type="ORF">SMSP2_02062</name>
</gene>
<sequence length="868" mass="96666" precursor="true">MKAKIILICIISLLCASISSALNVSAVLGSDGTDFDPWNQQRWAGWYENGILVEPFIIDMSVTFKARSEPWEVDTGNLNPYQGNQPQLLVLSADADIVLDGNNVTIDSRKPRIKSWSLQDLYSNVVDTTQDYDRTVGVYLAQSDPIDNNSRGSTIKNLTLKGFVHGIAANHFHLRDVYVENVTLERNIWGLFPRGANAAVTNSYIAENVLGGLYGEYNSRNWVFTNNTFRDNNTNGIRSYGDMALDACYNYVVSDNEFLGARYATQSSFGTYYHTSISLYRNAGEQEDIREFAARNILIKDNSFTGYNIAVDHAPRTGWDHWLDQSGETRCYTAYNTIENNTFENCKIGVLLRNNYNKILNNTFLNVPKEIVMHNVFYSMHHNTIDQPGTDVWLWSVDSDYEDYAQYIPYANAGAGIPAWEKFYHVICPGQYPDFHYDGQAELLVAETLLVPQECDINSDTIVNLADFNLLASDWLSSGSSIPFSRMSTDINSSGIVNSGDLVYCGKGWHKENDKIDAYASGGKPVDIATGNMAKYEPGDEIAVIWNRPVSRINSTDYFTVIIYNQDGVELDRCARSETRWAKIAAGNFLPDTGYIKENDNYEIAAVPTVPDTNGCYPLYIFRKGFAEPAVVLLEDNTIPFADIVGGDFDDGSDEYQEIAYKLEGTDTIRYAKPSNTAWSAVSRNAATDITGITAGDFDGDSLDSEVAAVTASPGPALIYRAGSDSHHAAAGNTGRKWILCAAGNFDGALRAKDEIALISDTPVNGIYEIAYFALRSDVPFKVSRSKSLSLKPASVVSGKFIVDEKLNKYETLENISEEDFFAEIDNWGDHLAVLPEFKLSESYPIFWLCTSITQDEQSHYRLIPLLR</sequence>
<dbReference type="SUPFAM" id="SSF63446">
    <property type="entry name" value="Type I dockerin domain"/>
    <property type="match status" value="1"/>
</dbReference>
<dbReference type="Gene3D" id="2.160.20.10">
    <property type="entry name" value="Single-stranded right-handed beta-helix, Pectin lyase-like"/>
    <property type="match status" value="1"/>
</dbReference>
<organism evidence="2 3">
    <name type="scientific">Limihaloglobus sulfuriphilus</name>
    <dbReference type="NCBI Taxonomy" id="1851148"/>
    <lineage>
        <taxon>Bacteria</taxon>
        <taxon>Pseudomonadati</taxon>
        <taxon>Planctomycetota</taxon>
        <taxon>Phycisphaerae</taxon>
        <taxon>Sedimentisphaerales</taxon>
        <taxon>Sedimentisphaeraceae</taxon>
        <taxon>Limihaloglobus</taxon>
    </lineage>
</organism>
<dbReference type="Proteomes" id="UP000188181">
    <property type="component" value="Chromosome"/>
</dbReference>
<protein>
    <recommendedName>
        <fullName evidence="4">Periplasmic copper-binding protein NosD beta helix domain-containing protein</fullName>
    </recommendedName>
</protein>
<dbReference type="InterPro" id="IPR006626">
    <property type="entry name" value="PbH1"/>
</dbReference>
<keyword evidence="3" id="KW-1185">Reference proteome</keyword>
<dbReference type="InterPro" id="IPR022441">
    <property type="entry name" value="Para_beta_helix_rpt-2"/>
</dbReference>
<evidence type="ECO:0000256" key="1">
    <source>
        <dbReference type="SAM" id="SignalP"/>
    </source>
</evidence>
<dbReference type="AlphaFoldDB" id="A0A1Q2MG61"/>
<dbReference type="RefSeq" id="WP_146683842.1">
    <property type="nucleotide sequence ID" value="NZ_CP019646.1"/>
</dbReference>
<dbReference type="EMBL" id="CP019646">
    <property type="protein sequence ID" value="AQQ71685.1"/>
    <property type="molecule type" value="Genomic_DNA"/>
</dbReference>
<dbReference type="KEGG" id="pbas:SMSP2_02062"/>
<accession>A0A1Q2MG61</accession>
<evidence type="ECO:0000313" key="2">
    <source>
        <dbReference type="EMBL" id="AQQ71685.1"/>
    </source>
</evidence>
<dbReference type="InterPro" id="IPR036439">
    <property type="entry name" value="Dockerin_dom_sf"/>
</dbReference>